<evidence type="ECO:0000313" key="3">
    <source>
        <dbReference type="Proteomes" id="UP001630127"/>
    </source>
</evidence>
<evidence type="ECO:0000313" key="2">
    <source>
        <dbReference type="EMBL" id="KAL3529497.1"/>
    </source>
</evidence>
<dbReference type="AlphaFoldDB" id="A0ABD3ACP6"/>
<feature type="transmembrane region" description="Helical" evidence="1">
    <location>
        <begin position="12"/>
        <end position="32"/>
    </location>
</feature>
<organism evidence="2 3">
    <name type="scientific">Cinchona calisaya</name>
    <dbReference type="NCBI Taxonomy" id="153742"/>
    <lineage>
        <taxon>Eukaryota</taxon>
        <taxon>Viridiplantae</taxon>
        <taxon>Streptophyta</taxon>
        <taxon>Embryophyta</taxon>
        <taxon>Tracheophyta</taxon>
        <taxon>Spermatophyta</taxon>
        <taxon>Magnoliopsida</taxon>
        <taxon>eudicotyledons</taxon>
        <taxon>Gunneridae</taxon>
        <taxon>Pentapetalae</taxon>
        <taxon>asterids</taxon>
        <taxon>lamiids</taxon>
        <taxon>Gentianales</taxon>
        <taxon>Rubiaceae</taxon>
        <taxon>Cinchonoideae</taxon>
        <taxon>Cinchoneae</taxon>
        <taxon>Cinchona</taxon>
    </lineage>
</organism>
<proteinExistence type="predicted"/>
<keyword evidence="1" id="KW-1133">Transmembrane helix</keyword>
<name>A0ABD3ACP6_9GENT</name>
<reference evidence="2 3" key="1">
    <citation type="submission" date="2024-11" db="EMBL/GenBank/DDBJ databases">
        <title>A near-complete genome assembly of Cinchona calisaya.</title>
        <authorList>
            <person name="Lian D.C."/>
            <person name="Zhao X.W."/>
            <person name="Wei L."/>
        </authorList>
    </citation>
    <scope>NUCLEOTIDE SEQUENCE [LARGE SCALE GENOMIC DNA]</scope>
    <source>
        <tissue evidence="2">Nenye</tissue>
    </source>
</reference>
<protein>
    <submittedName>
        <fullName evidence="2">Uncharacterized protein</fullName>
    </submittedName>
</protein>
<dbReference type="Proteomes" id="UP001630127">
    <property type="component" value="Unassembled WGS sequence"/>
</dbReference>
<accession>A0ABD3ACP6</accession>
<evidence type="ECO:0000256" key="1">
    <source>
        <dbReference type="SAM" id="Phobius"/>
    </source>
</evidence>
<keyword evidence="1" id="KW-0812">Transmembrane</keyword>
<sequence length="137" mass="15310">MPGKASLWRRSPLFLDYSGFAAIAILLLVVRYSKEVFCPTFLVVHCGELLLPKGLCCDDGVEIFFVILGKKTIPDADGFTLATSRRSRSKKQYVIGPNFITRRASKAVKQSSIQHYQGTHLQKLTAKLKSSKFDLKS</sequence>
<keyword evidence="3" id="KW-1185">Reference proteome</keyword>
<gene>
    <name evidence="2" type="ORF">ACH5RR_008819</name>
</gene>
<comment type="caution">
    <text evidence="2">The sequence shown here is derived from an EMBL/GenBank/DDBJ whole genome shotgun (WGS) entry which is preliminary data.</text>
</comment>
<dbReference type="EMBL" id="JBJUIK010000004">
    <property type="protein sequence ID" value="KAL3529497.1"/>
    <property type="molecule type" value="Genomic_DNA"/>
</dbReference>
<keyword evidence="1" id="KW-0472">Membrane</keyword>